<dbReference type="Proteomes" id="UP000051952">
    <property type="component" value="Unassembled WGS sequence"/>
</dbReference>
<organism evidence="1 2">
    <name type="scientific">Bodo saltans</name>
    <name type="common">Flagellated protozoan</name>
    <dbReference type="NCBI Taxonomy" id="75058"/>
    <lineage>
        <taxon>Eukaryota</taxon>
        <taxon>Discoba</taxon>
        <taxon>Euglenozoa</taxon>
        <taxon>Kinetoplastea</taxon>
        <taxon>Metakinetoplastina</taxon>
        <taxon>Eubodonida</taxon>
        <taxon>Bodonidae</taxon>
        <taxon>Bodo</taxon>
    </lineage>
</organism>
<dbReference type="AlphaFoldDB" id="A0A0S4IVK5"/>
<dbReference type="EMBL" id="CYKH01000368">
    <property type="protein sequence ID" value="CUF61192.1"/>
    <property type="molecule type" value="Genomic_DNA"/>
</dbReference>
<keyword evidence="2" id="KW-1185">Reference proteome</keyword>
<feature type="non-terminal residue" evidence="1">
    <location>
        <position position="247"/>
    </location>
</feature>
<evidence type="ECO:0000313" key="1">
    <source>
        <dbReference type="EMBL" id="CUF61192.1"/>
    </source>
</evidence>
<accession>A0A0S4IVK5</accession>
<gene>
    <name evidence="1" type="ORF">BSAL_64055</name>
</gene>
<dbReference type="VEuPathDB" id="TriTrypDB:BSAL_64055"/>
<feature type="non-terminal residue" evidence="1">
    <location>
        <position position="1"/>
    </location>
</feature>
<name>A0A0S4IVK5_BODSA</name>
<proteinExistence type="predicted"/>
<sequence length="247" mass="27575">KLPNSQIRGEISNACCSLQPRINLDWQTGENVSFRHLPACTICGPWRTGFVGTAPGEEEQYQIRYWSHDGSFITCNMFLCCLPCKLSCWTCKQCCVCPDELGYTTWHPLQVAYLRSKLLNEFALVLDSSFGEPVFDLDSPYAAVGIKSTPYKSDVNALGNMRIRQRKSGCCCNWIMMDPSDSTDASSQTGLDLTFRGTFNQNQLDAKDFNIALGYLILNTKFFLDAIKRGTVPNMAAAQTLPRAFGL</sequence>
<protein>
    <submittedName>
        <fullName evidence="1">Uncharacterized protein</fullName>
    </submittedName>
</protein>
<reference evidence="2" key="1">
    <citation type="submission" date="2015-09" db="EMBL/GenBank/DDBJ databases">
        <authorList>
            <consortium name="Pathogen Informatics"/>
        </authorList>
    </citation>
    <scope>NUCLEOTIDE SEQUENCE [LARGE SCALE GENOMIC DNA]</scope>
    <source>
        <strain evidence="2">Lake Konstanz</strain>
    </source>
</reference>
<evidence type="ECO:0000313" key="2">
    <source>
        <dbReference type="Proteomes" id="UP000051952"/>
    </source>
</evidence>